<dbReference type="InterPro" id="IPR050509">
    <property type="entry name" value="CoA-transferase_III"/>
</dbReference>
<dbReference type="AlphaFoldDB" id="A0A421BUD3"/>
<dbReference type="InterPro" id="IPR003673">
    <property type="entry name" value="CoA-Trfase_fam_III"/>
</dbReference>
<name>A0A421BUD3_9RHOB</name>
<dbReference type="InterPro" id="IPR044855">
    <property type="entry name" value="CoA-Trfase_III_dom3_sf"/>
</dbReference>
<keyword evidence="2" id="KW-1185">Reference proteome</keyword>
<dbReference type="PANTHER" id="PTHR48228">
    <property type="entry name" value="SUCCINYL-COA--D-CITRAMALATE COA-TRANSFERASE"/>
    <property type="match status" value="1"/>
</dbReference>
<accession>A0A421BUD3</accession>
<keyword evidence="1" id="KW-0808">Transferase</keyword>
<dbReference type="SUPFAM" id="SSF89796">
    <property type="entry name" value="CoA-transferase family III (CaiB/BaiF)"/>
    <property type="match status" value="1"/>
</dbReference>
<evidence type="ECO:0000313" key="1">
    <source>
        <dbReference type="EMBL" id="RLL71910.1"/>
    </source>
</evidence>
<dbReference type="RefSeq" id="WP_121531412.1">
    <property type="nucleotide sequence ID" value="NZ_RCHI01000003.1"/>
</dbReference>
<dbReference type="EMBL" id="RCHI01000003">
    <property type="protein sequence ID" value="RLL71910.1"/>
    <property type="molecule type" value="Genomic_DNA"/>
</dbReference>
<sequence>MTTSPQGPLAGLRIVEISGLGPTPFTVQLFADMGAEVIRIARPNSGGAANHVLGIANDPIERGRDVLELDLKAPADLAIARRLIAQADALVEGMRPGVMERLGLGPADFPENPRLVYGRMTGWGQSGPLAQTAGHDINFVALSGALGAIGTPETPTIPLNLVGDFGGGSMWLAFGMMAALWHAKATGQGQVVDAAITDGIAGLLGMMHGLRASGLWSDRRGENLLDGGVPYYGVYPCKAGGHFAIGPIEEKFWAEFQRLMGFAPGELPDRADRALWPELRARIGARFMEKTRAEWEAIFEGTDACATPVLTVSEAVTHPHNVARGAYLRHEDIVQPAPAPKLSRTPGAIGAGSTLARIGREEALARWQA</sequence>
<dbReference type="Pfam" id="PF02515">
    <property type="entry name" value="CoA_transf_3"/>
    <property type="match status" value="1"/>
</dbReference>
<reference evidence="1 2" key="1">
    <citation type="submission" date="2018-10" db="EMBL/GenBank/DDBJ databases">
        <title>Rhodobacter sp . BO-81.</title>
        <authorList>
            <person name="Im W.T."/>
        </authorList>
    </citation>
    <scope>NUCLEOTIDE SEQUENCE [LARGE SCALE GENOMIC DNA]</scope>
    <source>
        <strain evidence="1 2">BO-81</strain>
    </source>
</reference>
<dbReference type="PANTHER" id="PTHR48228:SF5">
    <property type="entry name" value="ALPHA-METHYLACYL-COA RACEMASE"/>
    <property type="match status" value="1"/>
</dbReference>
<evidence type="ECO:0000313" key="2">
    <source>
        <dbReference type="Proteomes" id="UP000279673"/>
    </source>
</evidence>
<organism evidence="1 2">
    <name type="scientific">Paenirhodobacter hankyongi</name>
    <dbReference type="NCBI Taxonomy" id="2294033"/>
    <lineage>
        <taxon>Bacteria</taxon>
        <taxon>Pseudomonadati</taxon>
        <taxon>Pseudomonadota</taxon>
        <taxon>Alphaproteobacteria</taxon>
        <taxon>Rhodobacterales</taxon>
        <taxon>Rhodobacter group</taxon>
        <taxon>Paenirhodobacter</taxon>
    </lineage>
</organism>
<protein>
    <submittedName>
        <fullName evidence="1">CoA transferase</fullName>
    </submittedName>
</protein>
<gene>
    <name evidence="1" type="ORF">DYS74_04670</name>
</gene>
<comment type="caution">
    <text evidence="1">The sequence shown here is derived from an EMBL/GenBank/DDBJ whole genome shotgun (WGS) entry which is preliminary data.</text>
</comment>
<dbReference type="InterPro" id="IPR023606">
    <property type="entry name" value="CoA-Trfase_III_dom_1_sf"/>
</dbReference>
<dbReference type="Proteomes" id="UP000279673">
    <property type="component" value="Unassembled WGS sequence"/>
</dbReference>
<dbReference type="Gene3D" id="3.30.1540.10">
    <property type="entry name" value="formyl-coa transferase, domain 3"/>
    <property type="match status" value="1"/>
</dbReference>
<proteinExistence type="predicted"/>
<dbReference type="Gene3D" id="3.40.50.10540">
    <property type="entry name" value="Crotonobetainyl-coa:carnitine coa-transferase, domain 1"/>
    <property type="match status" value="1"/>
</dbReference>
<dbReference type="GO" id="GO:0016740">
    <property type="term" value="F:transferase activity"/>
    <property type="evidence" value="ECO:0007669"/>
    <property type="project" value="UniProtKB-KW"/>
</dbReference>